<dbReference type="PANTHER" id="PTHR31170">
    <property type="entry name" value="BNAC04G53230D PROTEIN"/>
    <property type="match status" value="1"/>
</dbReference>
<keyword evidence="1" id="KW-1133">Transmembrane helix</keyword>
<sequence length="466" mass="53890">MEKEKHVLSNQNQEEEEADYNVIGILEMESNWSTLIEKKRKQKPRLLKISAGNSSCCIFRVPQSLVEINEKAYQPHIVSIGPYHHGKEHLEMIQEHKWRFLDSLIGRTESVGVGVNDYFKAIASKEERIRECYSETTEVNSNEFVEMMVLDGCFIIEILCIVGNIVPHDPKDPFFNMSWVFPFLMRDLLRLENQIPFFVLQTLFDLSMTCLDKKVPPLAQLALESLDYVIERPADKVLKRYSNIEPVHLLDLFRLSFILSPQDLNEKNDLCLEMKDSFPKTIPSAMKLHVAGIIIKARKSDSLLDIKFDNGVLEIPLLAIDDSISSFFLNCVAFEQCYSNCSKHITSYVTFMSCLINKPSDVGFLSDQNIMENDLGTDKEVVRFFSNISKDVAFDFQQSYLSKLFENVNEHCRNQWHVRWADFKYTYFNTPWSFISALAATMLLLLTMIQAYFVIYAYVRPPKPPS</sequence>
<name>A0A2N9FL92_FAGSY</name>
<dbReference type="PANTHER" id="PTHR31170:SF21">
    <property type="match status" value="1"/>
</dbReference>
<gene>
    <name evidence="2" type="ORF">FSB_LOCUS15366</name>
</gene>
<accession>A0A2N9FL92</accession>
<keyword evidence="1" id="KW-0472">Membrane</keyword>
<feature type="transmembrane region" description="Helical" evidence="1">
    <location>
        <begin position="432"/>
        <end position="459"/>
    </location>
</feature>
<proteinExistence type="predicted"/>
<evidence type="ECO:0000256" key="1">
    <source>
        <dbReference type="SAM" id="Phobius"/>
    </source>
</evidence>
<dbReference type="Pfam" id="PF03140">
    <property type="entry name" value="DUF247"/>
    <property type="match status" value="1"/>
</dbReference>
<evidence type="ECO:0000313" key="2">
    <source>
        <dbReference type="EMBL" id="SPC87484.1"/>
    </source>
</evidence>
<dbReference type="AlphaFoldDB" id="A0A2N9FL92"/>
<keyword evidence="1" id="KW-0812">Transmembrane</keyword>
<reference evidence="2" key="1">
    <citation type="submission" date="2018-02" db="EMBL/GenBank/DDBJ databases">
        <authorList>
            <person name="Cohen D.B."/>
            <person name="Kent A.D."/>
        </authorList>
    </citation>
    <scope>NUCLEOTIDE SEQUENCE</scope>
</reference>
<protein>
    <submittedName>
        <fullName evidence="2">Uncharacterized protein</fullName>
    </submittedName>
</protein>
<organism evidence="2">
    <name type="scientific">Fagus sylvatica</name>
    <name type="common">Beechnut</name>
    <dbReference type="NCBI Taxonomy" id="28930"/>
    <lineage>
        <taxon>Eukaryota</taxon>
        <taxon>Viridiplantae</taxon>
        <taxon>Streptophyta</taxon>
        <taxon>Embryophyta</taxon>
        <taxon>Tracheophyta</taxon>
        <taxon>Spermatophyta</taxon>
        <taxon>Magnoliopsida</taxon>
        <taxon>eudicotyledons</taxon>
        <taxon>Gunneridae</taxon>
        <taxon>Pentapetalae</taxon>
        <taxon>rosids</taxon>
        <taxon>fabids</taxon>
        <taxon>Fagales</taxon>
        <taxon>Fagaceae</taxon>
        <taxon>Fagus</taxon>
    </lineage>
</organism>
<dbReference type="EMBL" id="OIVN01000924">
    <property type="protein sequence ID" value="SPC87484.1"/>
    <property type="molecule type" value="Genomic_DNA"/>
</dbReference>
<dbReference type="InterPro" id="IPR004158">
    <property type="entry name" value="DUF247_pln"/>
</dbReference>